<feature type="transmembrane region" description="Helical" evidence="8">
    <location>
        <begin position="151"/>
        <end position="174"/>
    </location>
</feature>
<feature type="transmembrane region" description="Helical" evidence="8">
    <location>
        <begin position="414"/>
        <end position="431"/>
    </location>
</feature>
<feature type="transmembrane region" description="Helical" evidence="8">
    <location>
        <begin position="349"/>
        <end position="369"/>
    </location>
</feature>
<evidence type="ECO:0000256" key="5">
    <source>
        <dbReference type="ARBA" id="ARBA00022989"/>
    </source>
</evidence>
<dbReference type="PRINTS" id="PR01036">
    <property type="entry name" value="TCRTETB"/>
</dbReference>
<dbReference type="SUPFAM" id="SSF103473">
    <property type="entry name" value="MFS general substrate transporter"/>
    <property type="match status" value="1"/>
</dbReference>
<dbReference type="InterPro" id="IPR036259">
    <property type="entry name" value="MFS_trans_sf"/>
</dbReference>
<evidence type="ECO:0000256" key="6">
    <source>
        <dbReference type="ARBA" id="ARBA00023136"/>
    </source>
</evidence>
<feature type="transmembrane region" description="Helical" evidence="8">
    <location>
        <begin position="21"/>
        <end position="39"/>
    </location>
</feature>
<dbReference type="RefSeq" id="WP_110673297.1">
    <property type="nucleotide sequence ID" value="NZ_PYBW01000173.1"/>
</dbReference>
<keyword evidence="5 8" id="KW-1133">Transmembrane helix</keyword>
<feature type="transmembrane region" description="Helical" evidence="8">
    <location>
        <begin position="280"/>
        <end position="303"/>
    </location>
</feature>
<evidence type="ECO:0000256" key="2">
    <source>
        <dbReference type="ARBA" id="ARBA00022448"/>
    </source>
</evidence>
<evidence type="ECO:0000256" key="4">
    <source>
        <dbReference type="ARBA" id="ARBA00022692"/>
    </source>
</evidence>
<dbReference type="GO" id="GO:0005886">
    <property type="term" value="C:plasma membrane"/>
    <property type="evidence" value="ECO:0007669"/>
    <property type="project" value="UniProtKB-SubCell"/>
</dbReference>
<name>A0A2V4MT36_9ACTN</name>
<dbReference type="AlphaFoldDB" id="A0A2V4MT36"/>
<evidence type="ECO:0000256" key="1">
    <source>
        <dbReference type="ARBA" id="ARBA00004651"/>
    </source>
</evidence>
<feature type="transmembrane region" description="Helical" evidence="8">
    <location>
        <begin position="216"/>
        <end position="235"/>
    </location>
</feature>
<dbReference type="CDD" id="cd17321">
    <property type="entry name" value="MFS_MMR_MDR_like"/>
    <property type="match status" value="1"/>
</dbReference>
<dbReference type="InterPro" id="IPR020846">
    <property type="entry name" value="MFS_dom"/>
</dbReference>
<dbReference type="Proteomes" id="UP000248039">
    <property type="component" value="Unassembled WGS sequence"/>
</dbReference>
<feature type="transmembrane region" description="Helical" evidence="8">
    <location>
        <begin position="59"/>
        <end position="80"/>
    </location>
</feature>
<evidence type="ECO:0000256" key="8">
    <source>
        <dbReference type="SAM" id="Phobius"/>
    </source>
</evidence>
<comment type="caution">
    <text evidence="10">The sequence shown here is derived from an EMBL/GenBank/DDBJ whole genome shotgun (WGS) entry which is preliminary data.</text>
</comment>
<proteinExistence type="predicted"/>
<keyword evidence="2" id="KW-0813">Transport</keyword>
<reference evidence="10 11" key="1">
    <citation type="submission" date="2018-03" db="EMBL/GenBank/DDBJ databases">
        <title>Bioinformatic expansion and discovery of thiopeptide antibiotics.</title>
        <authorList>
            <person name="Schwalen C.J."/>
            <person name="Hudson G.A."/>
            <person name="Mitchell D.A."/>
        </authorList>
    </citation>
    <scope>NUCLEOTIDE SEQUENCE [LARGE SCALE GENOMIC DNA]</scope>
    <source>
        <strain evidence="10 11">ATCC 21389</strain>
    </source>
</reference>
<protein>
    <submittedName>
        <fullName evidence="10">MFS transporter</fullName>
    </submittedName>
</protein>
<keyword evidence="6 8" id="KW-0472">Membrane</keyword>
<keyword evidence="11" id="KW-1185">Reference proteome</keyword>
<feature type="transmembrane region" description="Helical" evidence="8">
    <location>
        <begin position="437"/>
        <end position="456"/>
    </location>
</feature>
<dbReference type="Pfam" id="PF07690">
    <property type="entry name" value="MFS_1"/>
    <property type="match status" value="1"/>
</dbReference>
<dbReference type="InterPro" id="IPR011701">
    <property type="entry name" value="MFS"/>
</dbReference>
<accession>A0A2V4MT36</accession>
<dbReference type="Gene3D" id="1.20.1250.20">
    <property type="entry name" value="MFS general substrate transporter like domains"/>
    <property type="match status" value="1"/>
</dbReference>
<comment type="subcellular location">
    <subcellularLocation>
        <location evidence="1">Cell membrane</location>
        <topology evidence="1">Multi-pass membrane protein</topology>
    </subcellularLocation>
</comment>
<feature type="transmembrane region" description="Helical" evidence="8">
    <location>
        <begin position="180"/>
        <end position="200"/>
    </location>
</feature>
<feature type="transmembrane region" description="Helical" evidence="8">
    <location>
        <begin position="117"/>
        <end position="139"/>
    </location>
</feature>
<evidence type="ECO:0000313" key="10">
    <source>
        <dbReference type="EMBL" id="PYC66573.1"/>
    </source>
</evidence>
<feature type="transmembrane region" description="Helical" evidence="8">
    <location>
        <begin position="241"/>
        <end position="259"/>
    </location>
</feature>
<dbReference type="PROSITE" id="PS50850">
    <property type="entry name" value="MFS"/>
    <property type="match status" value="1"/>
</dbReference>
<feature type="transmembrane region" description="Helical" evidence="8">
    <location>
        <begin position="92"/>
        <end position="111"/>
    </location>
</feature>
<evidence type="ECO:0000256" key="7">
    <source>
        <dbReference type="ARBA" id="ARBA00023251"/>
    </source>
</evidence>
<dbReference type="EMBL" id="PYBW01000173">
    <property type="protein sequence ID" value="PYC66573.1"/>
    <property type="molecule type" value="Genomic_DNA"/>
</dbReference>
<dbReference type="PANTHER" id="PTHR42718:SF46">
    <property type="entry name" value="BLR6921 PROTEIN"/>
    <property type="match status" value="1"/>
</dbReference>
<sequence>MIRTLLTVERPRPDAVRSHPTAWRLAVLTVCFGAFMGQLDASIVTLTYQSLRSEFHTSLAAVQWVSLAYLLALVALLVPIGRLSDVRGRKLMYLYGFAVFTLASAACGLAPTLVALIGFRVVQAVGAALMQANSVALVATSAPPGRMRAALGLQAAGQAIGLALGPTVGGAIVATLGWRWVFWINVPIGLAALVAGHFLLPRTRERAPAGRTDRRGVALLATATTAALLALSVVSGLGVPGWTAAALGALAVLATAAFLRRQRRCADPLVDLDLVRRGPVGLGLLGGLCGYLVLFGPLVLVPVELARQGVAAITAGLVLTALPVGFALAATGAERLLPQRWGDRRRSRAGAAGCVAALALLLALPVHAALLPLPLGLLGLALGVFVPANNTLVMRALPQCDAGAGGGMVNMTRGLGTALGVAAVTLALHLAPGGAGAATATGALLGAAVLAVATTLRKQGTAQRL</sequence>
<feature type="transmembrane region" description="Helical" evidence="8">
    <location>
        <begin position="309"/>
        <end position="329"/>
    </location>
</feature>
<keyword evidence="7" id="KW-0046">Antibiotic resistance</keyword>
<evidence type="ECO:0000256" key="3">
    <source>
        <dbReference type="ARBA" id="ARBA00022475"/>
    </source>
</evidence>
<dbReference type="OrthoDB" id="7375466at2"/>
<organism evidence="10 11">
    <name type="scientific">Streptomyces tateyamensis</name>
    <dbReference type="NCBI Taxonomy" id="565073"/>
    <lineage>
        <taxon>Bacteria</taxon>
        <taxon>Bacillati</taxon>
        <taxon>Actinomycetota</taxon>
        <taxon>Actinomycetes</taxon>
        <taxon>Kitasatosporales</taxon>
        <taxon>Streptomycetaceae</taxon>
        <taxon>Streptomyces</taxon>
    </lineage>
</organism>
<feature type="domain" description="Major facilitator superfamily (MFS) profile" evidence="9">
    <location>
        <begin position="26"/>
        <end position="460"/>
    </location>
</feature>
<dbReference type="Gene3D" id="1.20.1720.10">
    <property type="entry name" value="Multidrug resistance protein D"/>
    <property type="match status" value="1"/>
</dbReference>
<evidence type="ECO:0000313" key="11">
    <source>
        <dbReference type="Proteomes" id="UP000248039"/>
    </source>
</evidence>
<keyword evidence="4 8" id="KW-0812">Transmembrane</keyword>
<dbReference type="GO" id="GO:0046677">
    <property type="term" value="P:response to antibiotic"/>
    <property type="evidence" value="ECO:0007669"/>
    <property type="project" value="UniProtKB-KW"/>
</dbReference>
<evidence type="ECO:0000259" key="9">
    <source>
        <dbReference type="PROSITE" id="PS50850"/>
    </source>
</evidence>
<dbReference type="GO" id="GO:0022857">
    <property type="term" value="F:transmembrane transporter activity"/>
    <property type="evidence" value="ECO:0007669"/>
    <property type="project" value="InterPro"/>
</dbReference>
<keyword evidence="3" id="KW-1003">Cell membrane</keyword>
<gene>
    <name evidence="10" type="ORF">C7C46_31225</name>
</gene>
<dbReference type="PANTHER" id="PTHR42718">
    <property type="entry name" value="MAJOR FACILITATOR SUPERFAMILY MULTIDRUG TRANSPORTER MFSC"/>
    <property type="match status" value="1"/>
</dbReference>
<feature type="transmembrane region" description="Helical" evidence="8">
    <location>
        <begin position="375"/>
        <end position="393"/>
    </location>
</feature>